<dbReference type="STRING" id="1720063.SAMN05216217_102320"/>
<name>A0A1I4PH78_9GAMM</name>
<sequence length="453" mass="47375">MHPSKRFFPSSVLALSAAVSLSLLLTGCFTQVTQPASQGGAPVQLSGEITTRSPVNQNDGSRYQSFLVSLRAGEVYRVSSSGALQEPVLVLLDADSRPVAGPSASRLFLMPERDGRHTLSVSGASDTAYGPFRLTLEPVQVTNGGALQPGTEILGVLGDGSAGNTYSLTVSEAGLYELLLSSDMFDALLKLQGNGLDTTDDDSGGGSDAKLSLMLQPGSYQIQAGGYDNTGAGGYSLQVTRRELPEGVSLTNGGELQLGQQITGMGLSQPVEYSLQVAEAGLLRVEMRSSEIDSYLELNGEGVSTVDDDGAGSGYDARIQVPVAAGSYSIKASSMDGNNGLFTLQADLLQARPAGARIEVGELVLGHLQEGRSSRTRLRISEAGNYRIDLMSADFDTLLKLRGQGLEEENDDGSSGTNSMLSLTLQPGDYELISGSYENAGVGSYTLSVSAVD</sequence>
<gene>
    <name evidence="2" type="ORF">SAMN05216217_102320</name>
</gene>
<accession>A0A1I4PH78</accession>
<evidence type="ECO:0000256" key="1">
    <source>
        <dbReference type="SAM" id="SignalP"/>
    </source>
</evidence>
<keyword evidence="1" id="KW-0732">Signal</keyword>
<evidence type="ECO:0008006" key="4">
    <source>
        <dbReference type="Google" id="ProtNLM"/>
    </source>
</evidence>
<feature type="signal peptide" evidence="1">
    <location>
        <begin position="1"/>
        <end position="30"/>
    </location>
</feature>
<dbReference type="PROSITE" id="PS51257">
    <property type="entry name" value="PROKAR_LIPOPROTEIN"/>
    <property type="match status" value="1"/>
</dbReference>
<dbReference type="OrthoDB" id="8893233at2"/>
<proteinExistence type="predicted"/>
<feature type="chain" id="PRO_5017243946" description="Pre-peptidase C-terminal domain-containing protein" evidence="1">
    <location>
        <begin position="31"/>
        <end position="453"/>
    </location>
</feature>
<dbReference type="Proteomes" id="UP000243629">
    <property type="component" value="Unassembled WGS sequence"/>
</dbReference>
<keyword evidence="3" id="KW-1185">Reference proteome</keyword>
<evidence type="ECO:0000313" key="2">
    <source>
        <dbReference type="EMBL" id="SFM26906.1"/>
    </source>
</evidence>
<dbReference type="AlphaFoldDB" id="A0A1I4PH78"/>
<dbReference type="EMBL" id="FOUI01000002">
    <property type="protein sequence ID" value="SFM26906.1"/>
    <property type="molecule type" value="Genomic_DNA"/>
</dbReference>
<protein>
    <recommendedName>
        <fullName evidence="4">Pre-peptidase C-terminal domain-containing protein</fullName>
    </recommendedName>
</protein>
<dbReference type="Gene3D" id="2.60.120.380">
    <property type="match status" value="1"/>
</dbReference>
<evidence type="ECO:0000313" key="3">
    <source>
        <dbReference type="Proteomes" id="UP000243629"/>
    </source>
</evidence>
<reference evidence="3" key="1">
    <citation type="submission" date="2016-10" db="EMBL/GenBank/DDBJ databases">
        <authorList>
            <person name="Varghese N."/>
            <person name="Submissions S."/>
        </authorList>
    </citation>
    <scope>NUCLEOTIDE SEQUENCE [LARGE SCALE GENOMIC DNA]</scope>
    <source>
        <strain evidence="3">DSM 24213</strain>
    </source>
</reference>
<dbReference type="RefSeq" id="WP_093472940.1">
    <property type="nucleotide sequence ID" value="NZ_FOUI01000002.1"/>
</dbReference>
<organism evidence="2 3">
    <name type="scientific">Halopseudomonas yangmingensis</name>
    <dbReference type="NCBI Taxonomy" id="1720063"/>
    <lineage>
        <taxon>Bacteria</taxon>
        <taxon>Pseudomonadati</taxon>
        <taxon>Pseudomonadota</taxon>
        <taxon>Gammaproteobacteria</taxon>
        <taxon>Pseudomonadales</taxon>
        <taxon>Pseudomonadaceae</taxon>
        <taxon>Halopseudomonas</taxon>
    </lineage>
</organism>